<evidence type="ECO:0000313" key="4">
    <source>
        <dbReference type="EMBL" id="MFC5457917.1"/>
    </source>
</evidence>
<dbReference type="Pfam" id="PF22725">
    <property type="entry name" value="GFO_IDH_MocA_C3"/>
    <property type="match status" value="1"/>
</dbReference>
<feature type="domain" description="Gfo/Idh/MocA-like oxidoreductase N-terminal" evidence="2">
    <location>
        <begin position="46"/>
        <end position="182"/>
    </location>
</feature>
<dbReference type="InterPro" id="IPR055170">
    <property type="entry name" value="GFO_IDH_MocA-like_dom"/>
</dbReference>
<reference evidence="5" key="1">
    <citation type="journal article" date="2019" name="Int. J. Syst. Evol. Microbiol.">
        <title>The Global Catalogue of Microorganisms (GCM) 10K type strain sequencing project: providing services to taxonomists for standard genome sequencing and annotation.</title>
        <authorList>
            <consortium name="The Broad Institute Genomics Platform"/>
            <consortium name="The Broad Institute Genome Sequencing Center for Infectious Disease"/>
            <person name="Wu L."/>
            <person name="Ma J."/>
        </authorList>
    </citation>
    <scope>NUCLEOTIDE SEQUENCE [LARGE SCALE GENOMIC DNA]</scope>
    <source>
        <strain evidence="5">CGMCC 4.1469</strain>
    </source>
</reference>
<dbReference type="Gene3D" id="3.30.360.10">
    <property type="entry name" value="Dihydrodipicolinate Reductase, domain 2"/>
    <property type="match status" value="1"/>
</dbReference>
<accession>A0ABW0KYG0</accession>
<evidence type="ECO:0000259" key="3">
    <source>
        <dbReference type="Pfam" id="PF22725"/>
    </source>
</evidence>
<dbReference type="PANTHER" id="PTHR43818:SF5">
    <property type="entry name" value="OXIDOREDUCTASE FAMILY PROTEIN"/>
    <property type="match status" value="1"/>
</dbReference>
<evidence type="ECO:0000256" key="1">
    <source>
        <dbReference type="SAM" id="MobiDB-lite"/>
    </source>
</evidence>
<dbReference type="InterPro" id="IPR036291">
    <property type="entry name" value="NAD(P)-bd_dom_sf"/>
</dbReference>
<dbReference type="Gene3D" id="3.40.50.720">
    <property type="entry name" value="NAD(P)-binding Rossmann-like Domain"/>
    <property type="match status" value="1"/>
</dbReference>
<evidence type="ECO:0000259" key="2">
    <source>
        <dbReference type="Pfam" id="PF01408"/>
    </source>
</evidence>
<feature type="compositionally biased region" description="Basic residues" evidence="1">
    <location>
        <begin position="492"/>
        <end position="502"/>
    </location>
</feature>
<dbReference type="EMBL" id="JBHSMQ010000014">
    <property type="protein sequence ID" value="MFC5457917.1"/>
    <property type="molecule type" value="Genomic_DNA"/>
</dbReference>
<protein>
    <submittedName>
        <fullName evidence="4">Gfo/Idh/MocA family protein</fullName>
    </submittedName>
</protein>
<dbReference type="SUPFAM" id="SSF51735">
    <property type="entry name" value="NAD(P)-binding Rossmann-fold domains"/>
    <property type="match status" value="1"/>
</dbReference>
<feature type="region of interest" description="Disordered" evidence="1">
    <location>
        <begin position="466"/>
        <end position="502"/>
    </location>
</feature>
<gene>
    <name evidence="4" type="ORF">ACFQDI_23810</name>
</gene>
<proteinExistence type="predicted"/>
<dbReference type="SUPFAM" id="SSF55347">
    <property type="entry name" value="Glyceraldehyde-3-phosphate dehydrogenase-like, C-terminal domain"/>
    <property type="match status" value="1"/>
</dbReference>
<dbReference type="InterPro" id="IPR006311">
    <property type="entry name" value="TAT_signal"/>
</dbReference>
<dbReference type="RefSeq" id="WP_377171736.1">
    <property type="nucleotide sequence ID" value="NZ_JBHSMQ010000014.1"/>
</dbReference>
<dbReference type="InterPro" id="IPR000683">
    <property type="entry name" value="Gfo/Idh/MocA-like_OxRdtase_N"/>
</dbReference>
<evidence type="ECO:0000313" key="5">
    <source>
        <dbReference type="Proteomes" id="UP001596052"/>
    </source>
</evidence>
<feature type="domain" description="GFO/IDH/MocA-like oxidoreductase" evidence="3">
    <location>
        <begin position="198"/>
        <end position="333"/>
    </location>
</feature>
<dbReference type="InterPro" id="IPR050463">
    <property type="entry name" value="Gfo/Idh/MocA_oxidrdct_glycsds"/>
</dbReference>
<keyword evidence="5" id="KW-1185">Reference proteome</keyword>
<dbReference type="PROSITE" id="PS51318">
    <property type="entry name" value="TAT"/>
    <property type="match status" value="1"/>
</dbReference>
<dbReference type="Proteomes" id="UP001596052">
    <property type="component" value="Unassembled WGS sequence"/>
</dbReference>
<dbReference type="PANTHER" id="PTHR43818">
    <property type="entry name" value="BCDNA.GH03377"/>
    <property type="match status" value="1"/>
</dbReference>
<organism evidence="4 5">
    <name type="scientific">Prosthecobacter fluviatilis</name>
    <dbReference type="NCBI Taxonomy" id="445931"/>
    <lineage>
        <taxon>Bacteria</taxon>
        <taxon>Pseudomonadati</taxon>
        <taxon>Verrucomicrobiota</taxon>
        <taxon>Verrucomicrobiia</taxon>
        <taxon>Verrucomicrobiales</taxon>
        <taxon>Verrucomicrobiaceae</taxon>
        <taxon>Prosthecobacter</taxon>
    </lineage>
</organism>
<sequence length="502" mass="55404">MNTIITDPSAASRREFLKTTTKTAAGLSVLSGISLPHVHAAGSDEIRTALIGCGGRGTGAASNAMGIQQRVTRLVAMADVSEKRLKGSFEALTAKHPDRMSVSEDSKFIGFDAYKHAIDSLRKGDVAIFTTPVAFRWVHFKYAIEKGVNVFMEKPICTDGPTARRLLALNEEAKKKNLKVGVGLMCRHCRVRGELFNRIQDGEIGDLLMMRAYRMQGPIGSAFTLPRDPKVDTNELQWQIQRFHSFLWASGGGFSDFNIHNIDEACWMKNDWPVEVQASGGRSDRGDYIDQNFDHYSCEYTFKDGAKLFLEGRTAIGTHNQFATQVHGTKGSAIVSTAGHFPSKAMTFNSQKMQRSNIIWRGKQPEPNPYDLEWQDLIAAIVADKPYNEVERGVKSSVTTAMGRAAAHTGQVIRYDDYINSPFEFSPGVDKLTMDGPAPIIADANGKYPVPQPGILKDREYAMEPQANPFPLIPMAPAPVEEPLSPPERQKPAAKKKEAKKA</sequence>
<name>A0ABW0KYG0_9BACT</name>
<comment type="caution">
    <text evidence="4">The sequence shown here is derived from an EMBL/GenBank/DDBJ whole genome shotgun (WGS) entry which is preliminary data.</text>
</comment>
<dbReference type="Pfam" id="PF01408">
    <property type="entry name" value="GFO_IDH_MocA"/>
    <property type="match status" value="1"/>
</dbReference>